<feature type="domain" description="Protein FecR C-terminal" evidence="3">
    <location>
        <begin position="260"/>
        <end position="327"/>
    </location>
</feature>
<dbReference type="InterPro" id="IPR006860">
    <property type="entry name" value="FecR"/>
</dbReference>
<dbReference type="Pfam" id="PF04773">
    <property type="entry name" value="FecR"/>
    <property type="match status" value="1"/>
</dbReference>
<dbReference type="InterPro" id="IPR012373">
    <property type="entry name" value="Ferrdict_sens_TM"/>
</dbReference>
<proteinExistence type="predicted"/>
<dbReference type="Gene3D" id="3.55.50.30">
    <property type="match status" value="1"/>
</dbReference>
<reference evidence="4 5" key="1">
    <citation type="submission" date="2019-06" db="EMBL/GenBank/DDBJ databases">
        <title>Sorghum-associated microbial communities from plants grown in Nebraska, USA.</title>
        <authorList>
            <person name="Schachtman D."/>
        </authorList>
    </citation>
    <scope>NUCLEOTIDE SEQUENCE [LARGE SCALE GENOMIC DNA]</scope>
    <source>
        <strain evidence="4 5">1209</strain>
    </source>
</reference>
<evidence type="ECO:0000313" key="4">
    <source>
        <dbReference type="EMBL" id="TWF32389.1"/>
    </source>
</evidence>
<dbReference type="Proteomes" id="UP000320811">
    <property type="component" value="Unassembled WGS sequence"/>
</dbReference>
<feature type="domain" description="FecR protein" evidence="2">
    <location>
        <begin position="128"/>
        <end position="217"/>
    </location>
</feature>
<dbReference type="PANTHER" id="PTHR30273:SF2">
    <property type="entry name" value="PROTEIN FECR"/>
    <property type="match status" value="1"/>
</dbReference>
<protein>
    <submittedName>
        <fullName evidence="4">FecR family protein</fullName>
    </submittedName>
</protein>
<dbReference type="PANTHER" id="PTHR30273">
    <property type="entry name" value="PERIPLASMIC SIGNAL SENSOR AND SIGMA FACTOR ACTIVATOR FECR-RELATED"/>
    <property type="match status" value="1"/>
</dbReference>
<evidence type="ECO:0000256" key="1">
    <source>
        <dbReference type="SAM" id="Phobius"/>
    </source>
</evidence>
<keyword evidence="1" id="KW-1133">Transmembrane helix</keyword>
<dbReference type="InterPro" id="IPR032508">
    <property type="entry name" value="FecR_C"/>
</dbReference>
<evidence type="ECO:0000259" key="3">
    <source>
        <dbReference type="Pfam" id="PF16344"/>
    </source>
</evidence>
<dbReference type="AlphaFoldDB" id="A0A561P2P4"/>
<dbReference type="Gene3D" id="2.60.120.1440">
    <property type="match status" value="1"/>
</dbReference>
<dbReference type="OrthoDB" id="1452822at2"/>
<gene>
    <name evidence="4" type="ORF">FHW36_11662</name>
</gene>
<dbReference type="Pfam" id="PF16344">
    <property type="entry name" value="FecR_C"/>
    <property type="match status" value="1"/>
</dbReference>
<organism evidence="4 5">
    <name type="scientific">Chitinophaga polysaccharea</name>
    <dbReference type="NCBI Taxonomy" id="1293035"/>
    <lineage>
        <taxon>Bacteria</taxon>
        <taxon>Pseudomonadati</taxon>
        <taxon>Bacteroidota</taxon>
        <taxon>Chitinophagia</taxon>
        <taxon>Chitinophagales</taxon>
        <taxon>Chitinophagaceae</taxon>
        <taxon>Chitinophaga</taxon>
    </lineage>
</organism>
<comment type="caution">
    <text evidence="4">The sequence shown here is derived from an EMBL/GenBank/DDBJ whole genome shotgun (WGS) entry which is preliminary data.</text>
</comment>
<evidence type="ECO:0000259" key="2">
    <source>
        <dbReference type="Pfam" id="PF04773"/>
    </source>
</evidence>
<dbReference type="PIRSF" id="PIRSF018266">
    <property type="entry name" value="FecR"/>
    <property type="match status" value="1"/>
</dbReference>
<evidence type="ECO:0000313" key="5">
    <source>
        <dbReference type="Proteomes" id="UP000320811"/>
    </source>
</evidence>
<name>A0A561P2P4_9BACT</name>
<dbReference type="RefSeq" id="WP_145675118.1">
    <property type="nucleotide sequence ID" value="NZ_VIWO01000016.1"/>
</dbReference>
<dbReference type="GO" id="GO:0016989">
    <property type="term" value="F:sigma factor antagonist activity"/>
    <property type="evidence" value="ECO:0007669"/>
    <property type="project" value="TreeGrafter"/>
</dbReference>
<accession>A0A561P2P4</accession>
<keyword evidence="1" id="KW-0812">Transmembrane</keyword>
<keyword evidence="5" id="KW-1185">Reference proteome</keyword>
<keyword evidence="1" id="KW-0472">Membrane</keyword>
<sequence>MKQQSDYINDDLLVKYLLDITTPAEKAAITTWLAEKEDHQRYFEHFRIIWEESKKLAVVSTVNEQDAWMRFQQRVGTNENNTRIIQLDAGVSPWRSFLRIAAVLLVLLGAAGVWFISQRGANASTIVRSEGQIKQELLPDGSEVTLNKQSTITYAANFKKERNIHLTGEAFFNVAQDPGKPFILKVNDVTVKVLGTSFNVKSIHGKIEVIVETGAVEVSKHENSVQLKPHEKAIVTDSEAAPTKQNNTDELYNYYRTQTFVCNGTPLWKLVDILNEAYGINIVIANSSKRDLQINSTFTNSSLDSTLNVIGLTYEITVEKRGSQIILK</sequence>
<dbReference type="EMBL" id="VIWO01000016">
    <property type="protein sequence ID" value="TWF32389.1"/>
    <property type="molecule type" value="Genomic_DNA"/>
</dbReference>
<feature type="transmembrane region" description="Helical" evidence="1">
    <location>
        <begin position="97"/>
        <end position="116"/>
    </location>
</feature>